<evidence type="ECO:0000256" key="5">
    <source>
        <dbReference type="ARBA" id="ARBA00023235"/>
    </source>
</evidence>
<dbReference type="PANTHER" id="PTHR11469:SF1">
    <property type="entry name" value="GLUCOSE-6-PHOSPHATE ISOMERASE"/>
    <property type="match status" value="1"/>
</dbReference>
<dbReference type="InterPro" id="IPR018189">
    <property type="entry name" value="Phosphoglucose_isomerase_CS"/>
</dbReference>
<comment type="pathway">
    <text evidence="1 7 8">Carbohydrate degradation; glycolysis; D-glyceraldehyde 3-phosphate and glycerone phosphate from D-glucose: step 2/4.</text>
</comment>
<evidence type="ECO:0000256" key="7">
    <source>
        <dbReference type="HAMAP-Rule" id="MF_00473"/>
    </source>
</evidence>
<dbReference type="EC" id="5.3.1.9" evidence="7"/>
<dbReference type="FunFam" id="3.40.50.10490:FF:000004">
    <property type="entry name" value="Glucose-6-phosphate isomerase"/>
    <property type="match status" value="1"/>
</dbReference>
<feature type="active site" evidence="7">
    <location>
        <position position="391"/>
    </location>
</feature>
<dbReference type="InterPro" id="IPR001672">
    <property type="entry name" value="G6P_Isomerase"/>
</dbReference>
<dbReference type="eggNOG" id="COG0166">
    <property type="taxonomic scope" value="Bacteria"/>
</dbReference>
<comment type="pathway">
    <text evidence="7">Carbohydrate biosynthesis; gluconeogenesis.</text>
</comment>
<dbReference type="HOGENOM" id="CLU_017947_3_1_10"/>
<dbReference type="GO" id="GO:0006096">
    <property type="term" value="P:glycolytic process"/>
    <property type="evidence" value="ECO:0007669"/>
    <property type="project" value="UniProtKB-UniRule"/>
</dbReference>
<dbReference type="Pfam" id="PF00342">
    <property type="entry name" value="PGI"/>
    <property type="match status" value="1"/>
</dbReference>
<comment type="subcellular location">
    <subcellularLocation>
        <location evidence="7">Cytoplasm</location>
    </subcellularLocation>
</comment>
<keyword evidence="3 7" id="KW-0312">Gluconeogenesis</keyword>
<dbReference type="NCBIfam" id="NF001211">
    <property type="entry name" value="PRK00179.1"/>
    <property type="match status" value="1"/>
</dbReference>
<dbReference type="PROSITE" id="PS51463">
    <property type="entry name" value="P_GLUCOSE_ISOMERASE_3"/>
    <property type="match status" value="1"/>
</dbReference>
<organism evidence="9 10">
    <name type="scientific">Polaribacter irgensii 23-P</name>
    <dbReference type="NCBI Taxonomy" id="313594"/>
    <lineage>
        <taxon>Bacteria</taxon>
        <taxon>Pseudomonadati</taxon>
        <taxon>Bacteroidota</taxon>
        <taxon>Flavobacteriia</taxon>
        <taxon>Flavobacteriales</taxon>
        <taxon>Flavobacteriaceae</taxon>
    </lineage>
</organism>
<comment type="similarity">
    <text evidence="2 7 8">Belongs to the GPI family.</text>
</comment>
<dbReference type="GO" id="GO:0097367">
    <property type="term" value="F:carbohydrate derivative binding"/>
    <property type="evidence" value="ECO:0007669"/>
    <property type="project" value="InterPro"/>
</dbReference>
<evidence type="ECO:0000256" key="8">
    <source>
        <dbReference type="RuleBase" id="RU000612"/>
    </source>
</evidence>
<dbReference type="InterPro" id="IPR046348">
    <property type="entry name" value="SIS_dom_sf"/>
</dbReference>
<dbReference type="GO" id="GO:0051156">
    <property type="term" value="P:glucose 6-phosphate metabolic process"/>
    <property type="evidence" value="ECO:0007669"/>
    <property type="project" value="TreeGrafter"/>
</dbReference>
<keyword evidence="7" id="KW-0963">Cytoplasm</keyword>
<dbReference type="PROSITE" id="PS00174">
    <property type="entry name" value="P_GLUCOSE_ISOMERASE_2"/>
    <property type="match status" value="1"/>
</dbReference>
<dbReference type="GO" id="GO:0048029">
    <property type="term" value="F:monosaccharide binding"/>
    <property type="evidence" value="ECO:0007669"/>
    <property type="project" value="TreeGrafter"/>
</dbReference>
<dbReference type="GO" id="GO:0006094">
    <property type="term" value="P:gluconeogenesis"/>
    <property type="evidence" value="ECO:0007669"/>
    <property type="project" value="UniProtKB-UniRule"/>
</dbReference>
<comment type="function">
    <text evidence="7">Catalyzes the reversible isomerization of glucose-6-phosphate to fructose-6-phosphate.</text>
</comment>
<dbReference type="PRINTS" id="PR00662">
    <property type="entry name" value="G6PISOMERASE"/>
</dbReference>
<comment type="caution">
    <text evidence="9">The sequence shown here is derived from an EMBL/GenBank/DDBJ whole genome shotgun (WGS) entry which is preliminary data.</text>
</comment>
<dbReference type="InterPro" id="IPR035482">
    <property type="entry name" value="SIS_PGI_2"/>
</dbReference>
<dbReference type="CDD" id="cd05016">
    <property type="entry name" value="SIS_PGI_2"/>
    <property type="match status" value="1"/>
</dbReference>
<evidence type="ECO:0000313" key="10">
    <source>
        <dbReference type="Proteomes" id="UP000003053"/>
    </source>
</evidence>
<evidence type="ECO:0000313" key="9">
    <source>
        <dbReference type="EMBL" id="EAR13795.1"/>
    </source>
</evidence>
<dbReference type="GO" id="GO:0005829">
    <property type="term" value="C:cytosol"/>
    <property type="evidence" value="ECO:0007669"/>
    <property type="project" value="TreeGrafter"/>
</dbReference>
<comment type="catalytic activity">
    <reaction evidence="6 7 8">
        <text>alpha-D-glucose 6-phosphate = beta-D-fructose 6-phosphate</text>
        <dbReference type="Rhea" id="RHEA:11816"/>
        <dbReference type="ChEBI" id="CHEBI:57634"/>
        <dbReference type="ChEBI" id="CHEBI:58225"/>
        <dbReference type="EC" id="5.3.1.9"/>
    </reaction>
</comment>
<sequence length="528" mass="59330">MLKNNSMALKNINPTKTSAWGKLTAHFGENKNKTIKDLCKDPMRKEDFSVVLGDLSVDFSKNRIDKETISLLVALAEEVGLRDAIEKQFNGEIINVTEGREVLHTALRSTSEDPVYVAGKNIKPQIQTALRKIKSFSNKVVSGKWKGYTGKSITDIVNIGIGGSDLGPDMVVESLQYYKNQLTTHFVSNIDGDHVSEVMKKLNPETTLFVIVSKTFTTQETITNAETLKNWFLKSATIFDIPKHFVAVSTNLEAVDNFGIDKSNVFTMWNWVGGRFSLWSGVGLSISLSIGYDNYRALLDGAEEMDLHYRNTPFEKNIPVILALLSIWYNNFYGAETEAVLPYSQYLKKLPDYLQQAIMESNGKGVDRNGDVVDYQTGTIVWGSTGTNMQHAFMQLVHQGTKLIPADFIGYKESLYGLTEHHKSLMANYYGQIEALAYGKTKEAVHLELKFSGDQEKIEKLLPFKVFEGNRPSNAIVFDKLTPHSLGKLVAMYEHKIFTQGILWNIYSYDQFGVELGKELAKKFLTAQ</sequence>
<dbReference type="PANTHER" id="PTHR11469">
    <property type="entry name" value="GLUCOSE-6-PHOSPHATE ISOMERASE"/>
    <property type="match status" value="1"/>
</dbReference>
<protein>
    <recommendedName>
        <fullName evidence="7">Glucose-6-phosphate isomerase</fullName>
        <shortName evidence="7">GPI</shortName>
        <ecNumber evidence="7">5.3.1.9</ecNumber>
    </recommendedName>
    <alternativeName>
        <fullName evidence="7">Phosphoglucose isomerase</fullName>
        <shortName evidence="7">PGI</shortName>
    </alternativeName>
    <alternativeName>
        <fullName evidence="7">Phosphohexose isomerase</fullName>
        <shortName evidence="7">PHI</shortName>
    </alternativeName>
</protein>
<accession>A4BXV4</accession>
<keyword evidence="10" id="KW-1185">Reference proteome</keyword>
<keyword evidence="4 7" id="KW-0324">Glycolysis</keyword>
<dbReference type="HAMAP" id="MF_00473">
    <property type="entry name" value="G6P_isomerase"/>
    <property type="match status" value="1"/>
</dbReference>
<dbReference type="STRING" id="313594.PI23P_04837"/>
<dbReference type="AlphaFoldDB" id="A4BXV4"/>
<keyword evidence="5 7" id="KW-0413">Isomerase</keyword>
<feature type="active site" description="Proton donor" evidence="7">
    <location>
        <position position="360"/>
    </location>
</feature>
<dbReference type="Gene3D" id="3.40.50.10490">
    <property type="entry name" value="Glucose-6-phosphate isomerase like protein, domain 1"/>
    <property type="match status" value="2"/>
</dbReference>
<evidence type="ECO:0000256" key="1">
    <source>
        <dbReference type="ARBA" id="ARBA00004926"/>
    </source>
</evidence>
<dbReference type="GO" id="GO:0004347">
    <property type="term" value="F:glucose-6-phosphate isomerase activity"/>
    <property type="evidence" value="ECO:0007669"/>
    <property type="project" value="UniProtKB-UniRule"/>
</dbReference>
<dbReference type="UniPathway" id="UPA00109">
    <property type="reaction ID" value="UER00181"/>
</dbReference>
<proteinExistence type="inferred from homology"/>
<dbReference type="Proteomes" id="UP000003053">
    <property type="component" value="Unassembled WGS sequence"/>
</dbReference>
<evidence type="ECO:0000256" key="3">
    <source>
        <dbReference type="ARBA" id="ARBA00022432"/>
    </source>
</evidence>
<dbReference type="EMBL" id="AAOG01000001">
    <property type="protein sequence ID" value="EAR13795.1"/>
    <property type="molecule type" value="Genomic_DNA"/>
</dbReference>
<evidence type="ECO:0000256" key="2">
    <source>
        <dbReference type="ARBA" id="ARBA00006604"/>
    </source>
</evidence>
<name>A4BXV4_9FLAO</name>
<dbReference type="UniPathway" id="UPA00138"/>
<dbReference type="InterPro" id="IPR035476">
    <property type="entry name" value="SIS_PGI_1"/>
</dbReference>
<dbReference type="CDD" id="cd05015">
    <property type="entry name" value="SIS_PGI_1"/>
    <property type="match status" value="1"/>
</dbReference>
<evidence type="ECO:0000256" key="6">
    <source>
        <dbReference type="ARBA" id="ARBA00029321"/>
    </source>
</evidence>
<evidence type="ECO:0000256" key="4">
    <source>
        <dbReference type="ARBA" id="ARBA00023152"/>
    </source>
</evidence>
<dbReference type="SUPFAM" id="SSF53697">
    <property type="entry name" value="SIS domain"/>
    <property type="match status" value="1"/>
</dbReference>
<reference evidence="9 10" key="1">
    <citation type="submission" date="2006-02" db="EMBL/GenBank/DDBJ databases">
        <authorList>
            <person name="Murray A."/>
            <person name="Staley J."/>
            <person name="Ferriera S."/>
            <person name="Johnson J."/>
            <person name="Kravitz S."/>
            <person name="Halpern A."/>
            <person name="Remington K."/>
            <person name="Beeson K."/>
            <person name="Tran B."/>
            <person name="Rogers Y.-H."/>
            <person name="Friedman R."/>
            <person name="Venter J.C."/>
        </authorList>
    </citation>
    <scope>NUCLEOTIDE SEQUENCE [LARGE SCALE GENOMIC DNA]</scope>
    <source>
        <strain evidence="9 10">23-P</strain>
    </source>
</reference>
<gene>
    <name evidence="7" type="primary">pgi</name>
    <name evidence="9" type="ORF">PI23P_04837</name>
</gene>
<feature type="active site" evidence="7">
    <location>
        <position position="518"/>
    </location>
</feature>